<sequence length="596" mass="60314">MAAVTEAFQPATTPASDWSAATNWSGGAVPGAGVAAAISGIAAVVDPGVTIEADLTLDSSGGHGAALSGNFGAVVLGGSSTLSVSGTAALYADDSVVNQGVVAVGTASDLAVVVDLGAISGLTGAPAASFANAGMIALSAGAALDIGGTEFENTGLVTLTGGTLAVTGGAIGGGGTIALSAAALAEFGDGVADQHFSFTGEGGTIDLADPLLGPGVTLNGFTIGDAIDLSTLADGSIVQAGTDVTILNRNGGIDGSFELAVPVDLRMTASGSGSVILAVQPVPSDPPCFARGTAILTPAGYRPVETLVAGDRVVTAQGGVLPVMWVGSHALDLAQHPAPRNVLPIRIAPGALAPGVPRRVLRLSPDHALWFDGVLIPAKLLVNGATIIQERDTLAVTYHHIELARHDVVLAEATPCETYLDTGNRQGFSTAGSWPIRPKRWDRDACGRLITGGAALRGVRVALHQRALALGFTVNAEHDIGVWIDGRRIMPGTSGRYDLPASRHGTAVLRSKRFIPAEVDPASDDRRELGVAIAGLRAGRCRLDIDEIAASGFHPRASGDRARWTDGAGTILLPPAARSIAFELAAVPLLWTPRIG</sequence>
<evidence type="ECO:0000313" key="2">
    <source>
        <dbReference type="EMBL" id="MDX5932050.1"/>
    </source>
</evidence>
<dbReference type="EMBL" id="JAWXYB010000018">
    <property type="protein sequence ID" value="MDX5932050.1"/>
    <property type="molecule type" value="Genomic_DNA"/>
</dbReference>
<organism evidence="2 3">
    <name type="scientific">Acidiphilium acidophilum</name>
    <name type="common">Thiobacillus acidophilus</name>
    <dbReference type="NCBI Taxonomy" id="76588"/>
    <lineage>
        <taxon>Bacteria</taxon>
        <taxon>Pseudomonadati</taxon>
        <taxon>Pseudomonadota</taxon>
        <taxon>Alphaproteobacteria</taxon>
        <taxon>Acetobacterales</taxon>
        <taxon>Acidocellaceae</taxon>
        <taxon>Acidiphilium</taxon>
    </lineage>
</organism>
<comment type="caution">
    <text evidence="2">The sequence shown here is derived from an EMBL/GenBank/DDBJ whole genome shotgun (WGS) entry which is preliminary data.</text>
</comment>
<dbReference type="SUPFAM" id="SSF51294">
    <property type="entry name" value="Hedgehog/intein (Hint) domain"/>
    <property type="match status" value="1"/>
</dbReference>
<proteinExistence type="predicted"/>
<evidence type="ECO:0000313" key="3">
    <source>
        <dbReference type="Proteomes" id="UP001279553"/>
    </source>
</evidence>
<dbReference type="RefSeq" id="WP_319614900.1">
    <property type="nucleotide sequence ID" value="NZ_JAWXYB010000018.1"/>
</dbReference>
<keyword evidence="3" id="KW-1185">Reference proteome</keyword>
<dbReference type="AlphaFoldDB" id="A0AAW9DSR5"/>
<reference evidence="2 3" key="1">
    <citation type="submission" date="2023-11" db="EMBL/GenBank/DDBJ databases">
        <title>MicrobeMod: A computational toolkit for identifying prokaryotic methylation and restriction-modification with nanopore sequencing.</title>
        <authorList>
            <person name="Crits-Christoph A."/>
            <person name="Kang S.C."/>
            <person name="Lee H."/>
            <person name="Ostrov N."/>
        </authorList>
    </citation>
    <scope>NUCLEOTIDE SEQUENCE [LARGE SCALE GENOMIC DNA]</scope>
    <source>
        <strain evidence="2 3">DSMZ 700</strain>
    </source>
</reference>
<protein>
    <submittedName>
        <fullName evidence="2">Hint domain-containing protein</fullName>
    </submittedName>
</protein>
<gene>
    <name evidence="2" type="ORF">SIL87_14905</name>
</gene>
<dbReference type="Gene3D" id="2.170.16.10">
    <property type="entry name" value="Hedgehog/Intein (Hint) domain"/>
    <property type="match status" value="1"/>
</dbReference>
<name>A0AAW9DSR5_ACIAO</name>
<dbReference type="Proteomes" id="UP001279553">
    <property type="component" value="Unassembled WGS sequence"/>
</dbReference>
<feature type="domain" description="Hedgehog/Intein (Hint)" evidence="1">
    <location>
        <begin position="287"/>
        <end position="422"/>
    </location>
</feature>
<accession>A0AAW9DSR5</accession>
<dbReference type="Pfam" id="PF13403">
    <property type="entry name" value="Hint_2"/>
    <property type="match status" value="1"/>
</dbReference>
<dbReference type="InterPro" id="IPR028992">
    <property type="entry name" value="Hedgehog/Intein_dom"/>
</dbReference>
<evidence type="ECO:0000259" key="1">
    <source>
        <dbReference type="Pfam" id="PF13403"/>
    </source>
</evidence>
<dbReference type="InterPro" id="IPR036844">
    <property type="entry name" value="Hint_dom_sf"/>
</dbReference>